<evidence type="ECO:0000256" key="2">
    <source>
        <dbReference type="SAM" id="MobiDB-lite"/>
    </source>
</evidence>
<feature type="region of interest" description="Disordered" evidence="2">
    <location>
        <begin position="116"/>
        <end position="161"/>
    </location>
</feature>
<evidence type="ECO:0000313" key="3">
    <source>
        <dbReference type="EMBL" id="KAF7526725.1"/>
    </source>
</evidence>
<organism evidence="3 4">
    <name type="scientific">Penicillium crustosum</name>
    <name type="common">Blue mold fungus</name>
    <dbReference type="NCBI Taxonomy" id="36656"/>
    <lineage>
        <taxon>Eukaryota</taxon>
        <taxon>Fungi</taxon>
        <taxon>Dikarya</taxon>
        <taxon>Ascomycota</taxon>
        <taxon>Pezizomycotina</taxon>
        <taxon>Eurotiomycetes</taxon>
        <taxon>Eurotiomycetidae</taxon>
        <taxon>Eurotiales</taxon>
        <taxon>Aspergillaceae</taxon>
        <taxon>Penicillium</taxon>
    </lineage>
</organism>
<protein>
    <recommendedName>
        <fullName evidence="5">BZIP domain-containing protein</fullName>
    </recommendedName>
</protein>
<feature type="region of interest" description="Disordered" evidence="2">
    <location>
        <begin position="1"/>
        <end position="27"/>
    </location>
</feature>
<keyword evidence="4" id="KW-1185">Reference proteome</keyword>
<dbReference type="EMBL" id="JAAOZQ010000020">
    <property type="protein sequence ID" value="KAF7526725.1"/>
    <property type="molecule type" value="Genomic_DNA"/>
</dbReference>
<sequence>MADASDNNMGLSQKPRLRGRPLPSDPQQRILRRREQLRIAQRAYRTRKEDTINDLTERVKELECGIQELSKFFLSISKKLLDTKAPEKYPHIALALHKATQQCLVLARVAQDAPIEDVSDDEDRANTAGFPKRGPVEQPGNHEYTEQHQQVPSDLPSKAPKASTKIPLDRLLGWVVTSPRTPALSIERQATIRFDSTHTDSEMSFLSPRFSLPLVTHPFIPPDEKTLFMQHLVRRCCLIAYELLVSHSDIQRIQEVFGSILPALSRNQMIMSLYNSLQTNDTGSVQRQAKVLTSLRSGEIDFTAEPTDALSRALEYAFDPETGAEWVDVYGVQELLSEKDVRFQEHIVTRSDGTGGKSDSSPSPHLDTTAFIEVLSSKAVCVCPGPVFRRQAVENAVDLAIANYRTVHDSMRGGG</sequence>
<dbReference type="SUPFAM" id="SSF57959">
    <property type="entry name" value="Leucine zipper domain"/>
    <property type="match status" value="1"/>
</dbReference>
<dbReference type="CDD" id="cd14688">
    <property type="entry name" value="bZIP_YAP"/>
    <property type="match status" value="1"/>
</dbReference>
<dbReference type="AlphaFoldDB" id="A0A9P5L519"/>
<proteinExistence type="predicted"/>
<evidence type="ECO:0000313" key="4">
    <source>
        <dbReference type="Proteomes" id="UP000701341"/>
    </source>
</evidence>
<accession>A0A9P5L519</accession>
<name>A0A9P5L519_PENCR</name>
<comment type="caution">
    <text evidence="3">The sequence shown here is derived from an EMBL/GenBank/DDBJ whole genome shotgun (WGS) entry which is preliminary data.</text>
</comment>
<feature type="compositionally biased region" description="Polar residues" evidence="2">
    <location>
        <begin position="1"/>
        <end position="11"/>
    </location>
</feature>
<keyword evidence="1" id="KW-0175">Coiled coil</keyword>
<dbReference type="PANTHER" id="PTHR40618:SF1">
    <property type="entry name" value="B-ZIP TRANSCRIPTION FACTOR (EUROFUNG)"/>
    <property type="match status" value="1"/>
</dbReference>
<dbReference type="PANTHER" id="PTHR40618">
    <property type="entry name" value="B-ZIP TRANSCRIPTION FACTOR (EUROFUNG)-RELATED"/>
    <property type="match status" value="1"/>
</dbReference>
<gene>
    <name evidence="3" type="ORF">PCG10_003792</name>
</gene>
<evidence type="ECO:0000256" key="1">
    <source>
        <dbReference type="SAM" id="Coils"/>
    </source>
</evidence>
<reference evidence="3" key="1">
    <citation type="submission" date="2020-02" db="EMBL/GenBank/DDBJ databases">
        <authorList>
            <person name="Lichtner F.J."/>
        </authorList>
    </citation>
    <scope>NUCLEOTIDE SEQUENCE</scope>
    <source>
        <strain evidence="3">G10</strain>
    </source>
</reference>
<evidence type="ECO:0008006" key="5">
    <source>
        <dbReference type="Google" id="ProtNLM"/>
    </source>
</evidence>
<dbReference type="Gene3D" id="1.20.5.170">
    <property type="match status" value="1"/>
</dbReference>
<dbReference type="Proteomes" id="UP000701341">
    <property type="component" value="Unassembled WGS sequence"/>
</dbReference>
<feature type="coiled-coil region" evidence="1">
    <location>
        <begin position="45"/>
        <end position="72"/>
    </location>
</feature>
<dbReference type="GO" id="GO:0003700">
    <property type="term" value="F:DNA-binding transcription factor activity"/>
    <property type="evidence" value="ECO:0007669"/>
    <property type="project" value="InterPro"/>
</dbReference>
<dbReference type="InterPro" id="IPR046347">
    <property type="entry name" value="bZIP_sf"/>
</dbReference>